<sequence length="350" mass="40569">MLGVRAHFKGGLMRLEVPPGRRCPRMWNTSARPNMSLSGILTEASWQRCFVVELNRITGITFFFSSNRIVGVHIHDSREPYALSTYRRIFQSRDHNLVWVYLPILEDDPLLALDICRSSLPDESRQFWIKEVGITSHEWETFRPMDSIRARTKKVGEIALGPQHFDTAPKNHAEEPPTIFVYSDTFGGHPLPVVATYYKQRSQFPMRQPFPRLCPIGEPAYFSQAPLDDVASIQAFYMKLQELGEFGEICEFCTGMIFKYRNGGCRAVGQCRIDIDLTKQIMEPDWISYKNDLLGLGFYEPKRYMPQVHFDHNHPLYGRGTVDAWTRRPLRGQLRFWFTDQSSFISIDDT</sequence>
<proteinExistence type="predicted"/>
<comment type="caution">
    <text evidence="1">The sequence shown here is derived from an EMBL/GenBank/DDBJ whole genome shotgun (WGS) entry which is preliminary data.</text>
</comment>
<name>A0ACC0DLL7_9PEZI</name>
<dbReference type="EMBL" id="MU394280">
    <property type="protein sequence ID" value="KAI6093781.1"/>
    <property type="molecule type" value="Genomic_DNA"/>
</dbReference>
<organism evidence="1 2">
    <name type="scientific">Hypoxylon rubiginosum</name>
    <dbReference type="NCBI Taxonomy" id="110542"/>
    <lineage>
        <taxon>Eukaryota</taxon>
        <taxon>Fungi</taxon>
        <taxon>Dikarya</taxon>
        <taxon>Ascomycota</taxon>
        <taxon>Pezizomycotina</taxon>
        <taxon>Sordariomycetes</taxon>
        <taxon>Xylariomycetidae</taxon>
        <taxon>Xylariales</taxon>
        <taxon>Hypoxylaceae</taxon>
        <taxon>Hypoxylon</taxon>
    </lineage>
</organism>
<dbReference type="Proteomes" id="UP001497680">
    <property type="component" value="Unassembled WGS sequence"/>
</dbReference>
<reference evidence="1 2" key="1">
    <citation type="journal article" date="2022" name="New Phytol.">
        <title>Ecological generalism drives hyperdiversity of secondary metabolite gene clusters in xylarialean endophytes.</title>
        <authorList>
            <person name="Franco M.E.E."/>
            <person name="Wisecaver J.H."/>
            <person name="Arnold A.E."/>
            <person name="Ju Y.M."/>
            <person name="Slot J.C."/>
            <person name="Ahrendt S."/>
            <person name="Moore L.P."/>
            <person name="Eastman K.E."/>
            <person name="Scott K."/>
            <person name="Konkel Z."/>
            <person name="Mondo S.J."/>
            <person name="Kuo A."/>
            <person name="Hayes R.D."/>
            <person name="Haridas S."/>
            <person name="Andreopoulos B."/>
            <person name="Riley R."/>
            <person name="LaButti K."/>
            <person name="Pangilinan J."/>
            <person name="Lipzen A."/>
            <person name="Amirebrahimi M."/>
            <person name="Yan J."/>
            <person name="Adam C."/>
            <person name="Keymanesh K."/>
            <person name="Ng V."/>
            <person name="Louie K."/>
            <person name="Northen T."/>
            <person name="Drula E."/>
            <person name="Henrissat B."/>
            <person name="Hsieh H.M."/>
            <person name="Youens-Clark K."/>
            <person name="Lutzoni F."/>
            <person name="Miadlikowska J."/>
            <person name="Eastwood D.C."/>
            <person name="Hamelin R.C."/>
            <person name="Grigoriev I.V."/>
            <person name="U'Ren J.M."/>
        </authorList>
    </citation>
    <scope>NUCLEOTIDE SEQUENCE [LARGE SCALE GENOMIC DNA]</scope>
    <source>
        <strain evidence="1 2">ER1909</strain>
    </source>
</reference>
<evidence type="ECO:0000313" key="1">
    <source>
        <dbReference type="EMBL" id="KAI6093781.1"/>
    </source>
</evidence>
<gene>
    <name evidence="1" type="ORF">F4821DRAFT_5058</name>
</gene>
<keyword evidence="2" id="KW-1185">Reference proteome</keyword>
<evidence type="ECO:0000313" key="2">
    <source>
        <dbReference type="Proteomes" id="UP001497680"/>
    </source>
</evidence>
<protein>
    <submittedName>
        <fullName evidence="1">Uncharacterized protein</fullName>
    </submittedName>
</protein>
<accession>A0ACC0DLL7</accession>